<evidence type="ECO:0000313" key="3">
    <source>
        <dbReference type="Proteomes" id="UP000824049"/>
    </source>
</evidence>
<dbReference type="Pfam" id="PF13529">
    <property type="entry name" value="Peptidase_C39_2"/>
    <property type="match status" value="1"/>
</dbReference>
<dbReference type="AlphaFoldDB" id="A0A9D2EM14"/>
<dbReference type="EMBL" id="DXBR01000070">
    <property type="protein sequence ID" value="HIZ39811.1"/>
    <property type="molecule type" value="Genomic_DNA"/>
</dbReference>
<dbReference type="Proteomes" id="UP000824049">
    <property type="component" value="Unassembled WGS sequence"/>
</dbReference>
<proteinExistence type="predicted"/>
<evidence type="ECO:0000313" key="2">
    <source>
        <dbReference type="EMBL" id="HIZ39811.1"/>
    </source>
</evidence>
<gene>
    <name evidence="2" type="ORF">H9968_07800</name>
</gene>
<feature type="non-terminal residue" evidence="2">
    <location>
        <position position="1"/>
    </location>
</feature>
<reference evidence="2" key="2">
    <citation type="submission" date="2021-04" db="EMBL/GenBank/DDBJ databases">
        <authorList>
            <person name="Gilroy R."/>
        </authorList>
    </citation>
    <scope>NUCLEOTIDE SEQUENCE</scope>
    <source>
        <strain evidence="2">CHK179-28034</strain>
    </source>
</reference>
<comment type="caution">
    <text evidence="2">The sequence shown here is derived from an EMBL/GenBank/DDBJ whole genome shotgun (WGS) entry which is preliminary data.</text>
</comment>
<feature type="domain" description="Peptidase C39-like" evidence="1">
    <location>
        <begin position="80"/>
        <end position="224"/>
    </location>
</feature>
<organism evidence="2 3">
    <name type="scientific">Candidatus Anaerobutyricum stercoris</name>
    <dbReference type="NCBI Taxonomy" id="2838457"/>
    <lineage>
        <taxon>Bacteria</taxon>
        <taxon>Bacillati</taxon>
        <taxon>Bacillota</taxon>
        <taxon>Clostridia</taxon>
        <taxon>Lachnospirales</taxon>
        <taxon>Lachnospiraceae</taxon>
        <taxon>Anaerobutyricum</taxon>
    </lineage>
</organism>
<sequence length="279" mass="30704">ADGTVQAIKKGNTTIQCKTGKAVLSYKLKVINPNNITTKKSDLPSNTRADKLTVTINSYPTSRTYNIWKQNGKDNVSQIFPHYMQGHGCSASSLATVLSAYAGYTQDPKYLVETVERSLFGDDWTRNYSKEDTNASKSRPMPISLYGMTKVLDNYNVGYKLVREFDDASALAEIEAHLKTGNPVIFIVDNTSRFGGTANKWTTGYHCMTMLGMTDTGEVIVADSVDRSSSIFGDNQRIKYASLYELLGYMFPCTNATSTSIYWGGKSSSGGYILINPQG</sequence>
<dbReference type="InterPro" id="IPR039564">
    <property type="entry name" value="Peptidase_C39-like"/>
</dbReference>
<accession>A0A9D2EM14</accession>
<protein>
    <submittedName>
        <fullName evidence="2">C39 family peptidase</fullName>
    </submittedName>
</protein>
<name>A0A9D2EM14_9FIRM</name>
<dbReference type="Gene3D" id="3.90.70.10">
    <property type="entry name" value="Cysteine proteinases"/>
    <property type="match status" value="1"/>
</dbReference>
<evidence type="ECO:0000259" key="1">
    <source>
        <dbReference type="Pfam" id="PF13529"/>
    </source>
</evidence>
<reference evidence="2" key="1">
    <citation type="journal article" date="2021" name="PeerJ">
        <title>Extensive microbial diversity within the chicken gut microbiome revealed by metagenomics and culture.</title>
        <authorList>
            <person name="Gilroy R."/>
            <person name="Ravi A."/>
            <person name="Getino M."/>
            <person name="Pursley I."/>
            <person name="Horton D.L."/>
            <person name="Alikhan N.F."/>
            <person name="Baker D."/>
            <person name="Gharbi K."/>
            <person name="Hall N."/>
            <person name="Watson M."/>
            <person name="Adriaenssens E.M."/>
            <person name="Foster-Nyarko E."/>
            <person name="Jarju S."/>
            <person name="Secka A."/>
            <person name="Antonio M."/>
            <person name="Oren A."/>
            <person name="Chaudhuri R.R."/>
            <person name="La Ragione R."/>
            <person name="Hildebrand F."/>
            <person name="Pallen M.J."/>
        </authorList>
    </citation>
    <scope>NUCLEOTIDE SEQUENCE</scope>
    <source>
        <strain evidence="2">CHK179-28034</strain>
    </source>
</reference>